<evidence type="ECO:0000313" key="8">
    <source>
        <dbReference type="Proteomes" id="UP000095751"/>
    </source>
</evidence>
<organism evidence="7 8">
    <name type="scientific">Fragilariopsis cylindrus CCMP1102</name>
    <dbReference type="NCBI Taxonomy" id="635003"/>
    <lineage>
        <taxon>Eukaryota</taxon>
        <taxon>Sar</taxon>
        <taxon>Stramenopiles</taxon>
        <taxon>Ochrophyta</taxon>
        <taxon>Bacillariophyta</taxon>
        <taxon>Bacillariophyceae</taxon>
        <taxon>Bacillariophycidae</taxon>
        <taxon>Bacillariales</taxon>
        <taxon>Bacillariaceae</taxon>
        <taxon>Fragilariopsis</taxon>
    </lineage>
</organism>
<dbReference type="EMBL" id="KV784359">
    <property type="protein sequence ID" value="OEU15630.1"/>
    <property type="molecule type" value="Genomic_DNA"/>
</dbReference>
<dbReference type="InterPro" id="IPR039741">
    <property type="entry name" value="UDP-sugar_pyrophosphorylase"/>
</dbReference>
<dbReference type="CDD" id="cd04193">
    <property type="entry name" value="UDPGlcNAc_PPase"/>
    <property type="match status" value="1"/>
</dbReference>
<comment type="pathway">
    <text evidence="1">Nucleotide-sugar biosynthesis; UDP-N-acetyl-alpha-D-glucosamine biosynthesis; UDP-N-acetyl-alpha-D-glucosamine from N-acetyl-alpha-D-glucosamine 1-phosphate: step 1/1.</text>
</comment>
<reference evidence="7 8" key="1">
    <citation type="submission" date="2016-09" db="EMBL/GenBank/DDBJ databases">
        <title>Extensive genetic diversity and differential bi-allelic expression allows diatom success in the polar Southern Ocean.</title>
        <authorList>
            <consortium name="DOE Joint Genome Institute"/>
            <person name="Mock T."/>
            <person name="Otillar R.P."/>
            <person name="Strauss J."/>
            <person name="Dupont C."/>
            <person name="Frickenhaus S."/>
            <person name="Maumus F."/>
            <person name="Mcmullan M."/>
            <person name="Sanges R."/>
            <person name="Schmutz J."/>
            <person name="Toseland A."/>
            <person name="Valas R."/>
            <person name="Veluchamy A."/>
            <person name="Ward B.J."/>
            <person name="Allen A."/>
            <person name="Barry K."/>
            <person name="Falciatore A."/>
            <person name="Ferrante M."/>
            <person name="Fortunato A.E."/>
            <person name="Gloeckner G."/>
            <person name="Gruber A."/>
            <person name="Hipkin R."/>
            <person name="Janech M."/>
            <person name="Kroth P."/>
            <person name="Leese F."/>
            <person name="Lindquist E."/>
            <person name="Lyon B.R."/>
            <person name="Martin J."/>
            <person name="Mayer C."/>
            <person name="Parker M."/>
            <person name="Quesneville H."/>
            <person name="Raymond J."/>
            <person name="Uhlig C."/>
            <person name="Valentin K.U."/>
            <person name="Worden A.Z."/>
            <person name="Armbrust E.V."/>
            <person name="Bowler C."/>
            <person name="Green B."/>
            <person name="Moulton V."/>
            <person name="Van Oosterhout C."/>
            <person name="Grigoriev I."/>
        </authorList>
    </citation>
    <scope>NUCLEOTIDE SEQUENCE [LARGE SCALE GENOMIC DNA]</scope>
    <source>
        <strain evidence="7 8">CCMP1102</strain>
    </source>
</reference>
<evidence type="ECO:0000256" key="5">
    <source>
        <dbReference type="ARBA" id="ARBA00022695"/>
    </source>
</evidence>
<comment type="similarity">
    <text evidence="2">Belongs to the UDPGP type 1 family.</text>
</comment>
<dbReference type="OrthoDB" id="532420at2759"/>
<dbReference type="PANTHER" id="PTHR11952">
    <property type="entry name" value="UDP- GLUCOSE PYROPHOSPHORYLASE"/>
    <property type="match status" value="1"/>
</dbReference>
<dbReference type="GO" id="GO:0006048">
    <property type="term" value="P:UDP-N-acetylglucosamine biosynthetic process"/>
    <property type="evidence" value="ECO:0007669"/>
    <property type="project" value="TreeGrafter"/>
</dbReference>
<name>A0A1E7FBT7_9STRA</name>
<dbReference type="Gene3D" id="3.90.550.10">
    <property type="entry name" value="Spore Coat Polysaccharide Biosynthesis Protein SpsA, Chain A"/>
    <property type="match status" value="1"/>
</dbReference>
<accession>A0A1E7FBT7</accession>
<protein>
    <recommendedName>
        <fullName evidence="3">UDP-N-acetylglucosamine diphosphorylase</fullName>
        <ecNumber evidence="3">2.7.7.23</ecNumber>
    </recommendedName>
</protein>
<dbReference type="Pfam" id="PF01704">
    <property type="entry name" value="UDPGP"/>
    <property type="match status" value="1"/>
</dbReference>
<dbReference type="PANTHER" id="PTHR11952:SF2">
    <property type="entry name" value="LD24639P"/>
    <property type="match status" value="1"/>
</dbReference>
<keyword evidence="5" id="KW-0548">Nucleotidyltransferase</keyword>
<evidence type="ECO:0000256" key="3">
    <source>
        <dbReference type="ARBA" id="ARBA00012457"/>
    </source>
</evidence>
<dbReference type="Proteomes" id="UP000095751">
    <property type="component" value="Unassembled WGS sequence"/>
</dbReference>
<evidence type="ECO:0000313" key="7">
    <source>
        <dbReference type="EMBL" id="OEU15630.1"/>
    </source>
</evidence>
<evidence type="ECO:0000256" key="1">
    <source>
        <dbReference type="ARBA" id="ARBA00005208"/>
    </source>
</evidence>
<evidence type="ECO:0000256" key="6">
    <source>
        <dbReference type="ARBA" id="ARBA00048493"/>
    </source>
</evidence>
<dbReference type="InParanoid" id="A0A1E7FBT7"/>
<dbReference type="KEGG" id="fcy:FRACYDRAFT_209086"/>
<keyword evidence="8" id="KW-1185">Reference proteome</keyword>
<dbReference type="SUPFAM" id="SSF53448">
    <property type="entry name" value="Nucleotide-diphospho-sugar transferases"/>
    <property type="match status" value="1"/>
</dbReference>
<dbReference type="AlphaFoldDB" id="A0A1E7FBT7"/>
<evidence type="ECO:0000256" key="4">
    <source>
        <dbReference type="ARBA" id="ARBA00022679"/>
    </source>
</evidence>
<sequence length="472" mass="52025">MVDESQVISRYEVAGQEHVVRHLDALSTDAKEIFLKQLDSIKVEELSSLLESALADQKEDGKVTPFSKSVGRLTDNKNESTLAYRKGIEAISRGEVAALVLAGGQGTRLGFAGPKGMYDIGLPSGRTLFQLLAERLKRLQQVASNSIDDSATPACSCPFYIMTSPINHEQTVNFFKENDYFGLSENNVKFFQQGMLPCMTNEGKMIMETNSEIAMAPDGNGGIYPSLQNSGMFDDMSNRGIKYLHVFSIDNALTKIADPAFIGYCIMKDSDCGNKVVWKNGPHEKVGVIAEKDGMSCVVEYSEITTDDAERTDLDGRLLFGAGNICNHFYTLDFLRDKVMPSLGNLYHIARKKIPYYDEATQSTIKPETNNGIKLESFIFDIFPLSERMAVLDTIREQEFAPVKNAPGSPSDSPDTARQYISKQAQKWVIEAGGNLTGDLDSICEISPLTSYGGEGLEEKVKGKDIHCPFSI</sequence>
<keyword evidence="4" id="KW-0808">Transferase</keyword>
<proteinExistence type="inferred from homology"/>
<dbReference type="GO" id="GO:0003977">
    <property type="term" value="F:UDP-N-acetylglucosamine diphosphorylase activity"/>
    <property type="evidence" value="ECO:0007669"/>
    <property type="project" value="UniProtKB-EC"/>
</dbReference>
<dbReference type="InterPro" id="IPR002618">
    <property type="entry name" value="UDPGP_fam"/>
</dbReference>
<comment type="catalytic activity">
    <reaction evidence="6">
        <text>N-acetyl-alpha-D-glucosamine 1-phosphate + UTP + H(+) = UDP-N-acetyl-alpha-D-glucosamine + diphosphate</text>
        <dbReference type="Rhea" id="RHEA:13509"/>
        <dbReference type="ChEBI" id="CHEBI:15378"/>
        <dbReference type="ChEBI" id="CHEBI:33019"/>
        <dbReference type="ChEBI" id="CHEBI:46398"/>
        <dbReference type="ChEBI" id="CHEBI:57705"/>
        <dbReference type="ChEBI" id="CHEBI:57776"/>
        <dbReference type="EC" id="2.7.7.23"/>
    </reaction>
</comment>
<dbReference type="FunCoup" id="A0A1E7FBT7">
    <property type="interactions" value="138"/>
</dbReference>
<gene>
    <name evidence="7" type="primary">UAP1</name>
    <name evidence="7" type="ORF">FRACYDRAFT_209086</name>
</gene>
<evidence type="ECO:0000256" key="2">
    <source>
        <dbReference type="ARBA" id="ARBA00010401"/>
    </source>
</evidence>
<dbReference type="EC" id="2.7.7.23" evidence="3"/>
<dbReference type="InterPro" id="IPR029044">
    <property type="entry name" value="Nucleotide-diphossugar_trans"/>
</dbReference>